<keyword evidence="3" id="KW-0808">Transferase</keyword>
<keyword evidence="4" id="KW-1185">Reference proteome</keyword>
<accession>A0ABW6WEU2</accession>
<keyword evidence="2" id="KW-0812">Transmembrane</keyword>
<feature type="non-terminal residue" evidence="3">
    <location>
        <position position="149"/>
    </location>
</feature>
<feature type="transmembrane region" description="Helical" evidence="2">
    <location>
        <begin position="69"/>
        <end position="91"/>
    </location>
</feature>
<reference evidence="3 4" key="1">
    <citation type="submission" date="2024-10" db="EMBL/GenBank/DDBJ databases">
        <title>The Natural Products Discovery Center: Release of the First 8490 Sequenced Strains for Exploring Actinobacteria Biosynthetic Diversity.</title>
        <authorList>
            <person name="Kalkreuter E."/>
            <person name="Kautsar S.A."/>
            <person name="Yang D."/>
            <person name="Bader C.D."/>
            <person name="Teijaro C.N."/>
            <person name="Fluegel L."/>
            <person name="Davis C.M."/>
            <person name="Simpson J.R."/>
            <person name="Lauterbach L."/>
            <person name="Steele A.D."/>
            <person name="Gui C."/>
            <person name="Meng S."/>
            <person name="Li G."/>
            <person name="Viehrig K."/>
            <person name="Ye F."/>
            <person name="Su P."/>
            <person name="Kiefer A.F."/>
            <person name="Nichols A."/>
            <person name="Cepeda A.J."/>
            <person name="Yan W."/>
            <person name="Fan B."/>
            <person name="Jiang Y."/>
            <person name="Adhikari A."/>
            <person name="Zheng C.-J."/>
            <person name="Schuster L."/>
            <person name="Cowan T.M."/>
            <person name="Smanski M.J."/>
            <person name="Chevrette M.G."/>
            <person name="De Carvalho L.P.S."/>
            <person name="Shen B."/>
        </authorList>
    </citation>
    <scope>NUCLEOTIDE SEQUENCE [LARGE SCALE GENOMIC DNA]</scope>
    <source>
        <strain evidence="3 4">NPDC000087</strain>
    </source>
</reference>
<keyword evidence="2" id="KW-0472">Membrane</keyword>
<proteinExistence type="predicted"/>
<name>A0ABW6WEU2_9ACTN</name>
<comment type="caution">
    <text evidence="3">The sequence shown here is derived from an EMBL/GenBank/DDBJ whole genome shotgun (WGS) entry which is preliminary data.</text>
</comment>
<evidence type="ECO:0000313" key="3">
    <source>
        <dbReference type="EMBL" id="MFF5291814.1"/>
    </source>
</evidence>
<keyword evidence="2" id="KW-1133">Transmembrane helix</keyword>
<dbReference type="GO" id="GO:0016301">
    <property type="term" value="F:kinase activity"/>
    <property type="evidence" value="ECO:0007669"/>
    <property type="project" value="UniProtKB-KW"/>
</dbReference>
<organism evidence="3 4">
    <name type="scientific">Paractinoplanes globisporus</name>
    <dbReference type="NCBI Taxonomy" id="113565"/>
    <lineage>
        <taxon>Bacteria</taxon>
        <taxon>Bacillati</taxon>
        <taxon>Actinomycetota</taxon>
        <taxon>Actinomycetes</taxon>
        <taxon>Micromonosporales</taxon>
        <taxon>Micromonosporaceae</taxon>
        <taxon>Paractinoplanes</taxon>
    </lineage>
</organism>
<keyword evidence="3" id="KW-0418">Kinase</keyword>
<dbReference type="Proteomes" id="UP001602245">
    <property type="component" value="Unassembled WGS sequence"/>
</dbReference>
<sequence>MERAGAVLLFVPFIVGTVWVFAVVIRRLLGVRVGWVRTLLAGLLALLTTPPVLVALAPPDPASVSGGEAFLLGATAIVISALLAMAALVILEVLLPTGSLPGPVEMWRGGRPRVARPPPGTTIVRRAGPPRRGGLRRGGPGPGPPTAPA</sequence>
<gene>
    <name evidence="3" type="ORF">ACFY35_20425</name>
</gene>
<evidence type="ECO:0000256" key="1">
    <source>
        <dbReference type="SAM" id="MobiDB-lite"/>
    </source>
</evidence>
<feature type="transmembrane region" description="Helical" evidence="2">
    <location>
        <begin position="38"/>
        <end position="57"/>
    </location>
</feature>
<dbReference type="EMBL" id="JBIAZU010000003">
    <property type="protein sequence ID" value="MFF5291814.1"/>
    <property type="molecule type" value="Genomic_DNA"/>
</dbReference>
<protein>
    <submittedName>
        <fullName evidence="3">AarF/ABC1/UbiB kinase family protein</fullName>
    </submittedName>
</protein>
<feature type="region of interest" description="Disordered" evidence="1">
    <location>
        <begin position="111"/>
        <end position="149"/>
    </location>
</feature>
<evidence type="ECO:0000313" key="4">
    <source>
        <dbReference type="Proteomes" id="UP001602245"/>
    </source>
</evidence>
<feature type="transmembrane region" description="Helical" evidence="2">
    <location>
        <begin position="6"/>
        <end position="26"/>
    </location>
</feature>
<evidence type="ECO:0000256" key="2">
    <source>
        <dbReference type="SAM" id="Phobius"/>
    </source>
</evidence>